<feature type="domain" description="Metallo-beta-lactamase" evidence="1">
    <location>
        <begin position="117"/>
        <end position="310"/>
    </location>
</feature>
<dbReference type="Pfam" id="PF12706">
    <property type="entry name" value="Lactamase_B_2"/>
    <property type="match status" value="1"/>
</dbReference>
<evidence type="ECO:0000313" key="3">
    <source>
        <dbReference type="Proteomes" id="UP000295215"/>
    </source>
</evidence>
<dbReference type="InterPro" id="IPR001279">
    <property type="entry name" value="Metallo-B-lactamas"/>
</dbReference>
<reference evidence="2 3" key="1">
    <citation type="submission" date="2019-03" db="EMBL/GenBank/DDBJ databases">
        <title>Genomic Encyclopedia of Archaeal and Bacterial Type Strains, Phase II (KMG-II): from individual species to whole genera.</title>
        <authorList>
            <person name="Goeker M."/>
        </authorList>
    </citation>
    <scope>NUCLEOTIDE SEQUENCE [LARGE SCALE GENOMIC DNA]</scope>
    <source>
        <strain evidence="2 3">DSM 28213</strain>
    </source>
</reference>
<evidence type="ECO:0000313" key="2">
    <source>
        <dbReference type="EMBL" id="TDS57905.1"/>
    </source>
</evidence>
<dbReference type="RefSeq" id="WP_133712655.1">
    <property type="nucleotide sequence ID" value="NZ_SOAG01000014.1"/>
</dbReference>
<protein>
    <submittedName>
        <fullName evidence="2">L-ascorbate metabolism protein UlaG (Beta-lactamase superfamily)</fullName>
    </submittedName>
</protein>
<dbReference type="EMBL" id="SOAG01000014">
    <property type="protein sequence ID" value="TDS57905.1"/>
    <property type="molecule type" value="Genomic_DNA"/>
</dbReference>
<dbReference type="InterPro" id="IPR036866">
    <property type="entry name" value="RibonucZ/Hydroxyglut_hydro"/>
</dbReference>
<evidence type="ECO:0000259" key="1">
    <source>
        <dbReference type="Pfam" id="PF12706"/>
    </source>
</evidence>
<dbReference type="GO" id="GO:0005737">
    <property type="term" value="C:cytoplasm"/>
    <property type="evidence" value="ECO:0007669"/>
    <property type="project" value="TreeGrafter"/>
</dbReference>
<gene>
    <name evidence="2" type="ORF">C8P70_11438</name>
</gene>
<proteinExistence type="predicted"/>
<keyword evidence="3" id="KW-1185">Reference proteome</keyword>
<dbReference type="PANTHER" id="PTHR15032:SF4">
    <property type="entry name" value="N-ACYL-PHOSPHATIDYLETHANOLAMINE-HYDROLYZING PHOSPHOLIPASE D"/>
    <property type="match status" value="1"/>
</dbReference>
<dbReference type="InterPro" id="IPR024884">
    <property type="entry name" value="NAPE-PLD"/>
</dbReference>
<dbReference type="AlphaFoldDB" id="A0A4R7F455"/>
<dbReference type="PIRSF" id="PIRSF038896">
    <property type="entry name" value="NAPE-PLD"/>
    <property type="match status" value="1"/>
</dbReference>
<organism evidence="2 3">
    <name type="scientific">Myroides indicus</name>
    <dbReference type="NCBI Taxonomy" id="1323422"/>
    <lineage>
        <taxon>Bacteria</taxon>
        <taxon>Pseudomonadati</taxon>
        <taxon>Bacteroidota</taxon>
        <taxon>Flavobacteriia</taxon>
        <taxon>Flavobacteriales</taxon>
        <taxon>Flavobacteriaceae</taxon>
        <taxon>Myroides</taxon>
    </lineage>
</organism>
<dbReference type="PANTHER" id="PTHR15032">
    <property type="entry name" value="N-ACYL-PHOSPHATIDYLETHANOLAMINE-HYDROLYZING PHOSPHOLIPASE D"/>
    <property type="match status" value="1"/>
</dbReference>
<dbReference type="Gene3D" id="3.60.15.10">
    <property type="entry name" value="Ribonuclease Z/Hydroxyacylglutathione hydrolase-like"/>
    <property type="match status" value="1"/>
</dbReference>
<accession>A0A4R7F455</accession>
<dbReference type="SUPFAM" id="SSF56281">
    <property type="entry name" value="Metallo-hydrolase/oxidoreductase"/>
    <property type="match status" value="1"/>
</dbReference>
<dbReference type="GO" id="GO:0070290">
    <property type="term" value="F:N-acylphosphatidylethanolamine-specific phospholipase D activity"/>
    <property type="evidence" value="ECO:0007669"/>
    <property type="project" value="InterPro"/>
</dbReference>
<dbReference type="OrthoDB" id="9805728at2"/>
<dbReference type="Proteomes" id="UP000295215">
    <property type="component" value="Unassembled WGS sequence"/>
</dbReference>
<comment type="caution">
    <text evidence="2">The sequence shown here is derived from an EMBL/GenBank/DDBJ whole genome shotgun (WGS) entry which is preliminary data.</text>
</comment>
<name>A0A4R7F455_9FLAO</name>
<sequence length="366" mass="42034">MFILLGIIFIAAIGITAFLQHPLFGKKAKDIRLEKIKQSKNFRGNQFQNLSKTPALAEGVFYYDALKDILFSKVKATKPTKSIPHIKTDINQLKLTEDYLVWFGHSSYFLQVDQQKIVVDPVLTKNASPLYNTNVAFKGADFFNTAILPAIDFLILTHDHYDHLDYTTFKEIKNRISKIICPLGVGAHLEYWGFPAEHIIELDWYENIILNKSIQLTATPSRHFSGRGFKRNNTLWASYVLKSEKLNLFLGGDSGYDTHFKAIGKQFGPFDIAILENGQYDKKWKYIHLLPEDLPKACSDLNTKRLLPVHNSKFKLANHPWKEPLQKITENAGKISETKIMTPKIGEIVYLNNENQAFENWWEAIE</sequence>
<dbReference type="GO" id="GO:0008270">
    <property type="term" value="F:zinc ion binding"/>
    <property type="evidence" value="ECO:0007669"/>
    <property type="project" value="InterPro"/>
</dbReference>